<dbReference type="AlphaFoldDB" id="A0A6J6M1F4"/>
<reference evidence="5" key="1">
    <citation type="submission" date="2020-05" db="EMBL/GenBank/DDBJ databases">
        <authorList>
            <person name="Chiriac C."/>
            <person name="Salcher M."/>
            <person name="Ghai R."/>
            <person name="Kavagutti S V."/>
        </authorList>
    </citation>
    <scope>NUCLEOTIDE SEQUENCE</scope>
</reference>
<sequence length="342" mass="38141">MPSAAKQISAAIAAAVTSAISFEKFIELSLYSENGFYNTIGKAGRRGDFITSPEVGPLFGAVIAQAIDARWHELDCPEKFTIVEVGAGPGSLARSVLKANLKCRHAISYVAVETSLAQRNLHPVEVISQDQMPSEPFVGMIIANELLDNLPFRLFVFDGQWQEAFVVERDGKFLEVLHTVDEIPAWLPQNPSLGTRLPVQQQAQKWLASVLQVLEHGSLIVFDYCMTTEVASTKPWRDWLRTYRQHELGLHYLSQPGEQDITSHVMIDQLAVITKPTSVSRQADWLIKHGLNSLVDEGRNYWQAHAAKPDLQAMLMRSRVSESDSLCALDGLGNFTVLEWQK</sequence>
<evidence type="ECO:0000256" key="4">
    <source>
        <dbReference type="ARBA" id="ARBA00023128"/>
    </source>
</evidence>
<keyword evidence="4" id="KW-0496">Mitochondrion</keyword>
<dbReference type="SUPFAM" id="SSF53335">
    <property type="entry name" value="S-adenosyl-L-methionine-dependent methyltransferases"/>
    <property type="match status" value="1"/>
</dbReference>
<comment type="subcellular location">
    <subcellularLocation>
        <location evidence="1">Mitochondrion</location>
    </subcellularLocation>
</comment>
<dbReference type="InterPro" id="IPR003788">
    <property type="entry name" value="NDUFAF7"/>
</dbReference>
<dbReference type="PANTHER" id="PTHR12049">
    <property type="entry name" value="PROTEIN ARGININE METHYLTRANSFERASE NDUFAF7, MITOCHONDRIAL"/>
    <property type="match status" value="1"/>
</dbReference>
<protein>
    <submittedName>
        <fullName evidence="5">Unannotated protein</fullName>
    </submittedName>
</protein>
<dbReference type="EMBL" id="CAEZWU010000077">
    <property type="protein sequence ID" value="CAB4667662.1"/>
    <property type="molecule type" value="Genomic_DNA"/>
</dbReference>
<keyword evidence="2" id="KW-0489">Methyltransferase</keyword>
<evidence type="ECO:0000256" key="1">
    <source>
        <dbReference type="ARBA" id="ARBA00004173"/>
    </source>
</evidence>
<gene>
    <name evidence="5" type="ORF">UFOPK2292_00636</name>
</gene>
<dbReference type="Pfam" id="PF02636">
    <property type="entry name" value="Methyltransf_28"/>
    <property type="match status" value="1"/>
</dbReference>
<keyword evidence="3" id="KW-0808">Transferase</keyword>
<organism evidence="5">
    <name type="scientific">freshwater metagenome</name>
    <dbReference type="NCBI Taxonomy" id="449393"/>
    <lineage>
        <taxon>unclassified sequences</taxon>
        <taxon>metagenomes</taxon>
        <taxon>ecological metagenomes</taxon>
    </lineage>
</organism>
<evidence type="ECO:0000313" key="5">
    <source>
        <dbReference type="EMBL" id="CAB4667662.1"/>
    </source>
</evidence>
<evidence type="ECO:0000256" key="3">
    <source>
        <dbReference type="ARBA" id="ARBA00022679"/>
    </source>
</evidence>
<name>A0A6J6M1F4_9ZZZZ</name>
<dbReference type="PANTHER" id="PTHR12049:SF7">
    <property type="entry name" value="PROTEIN ARGININE METHYLTRANSFERASE NDUFAF7, MITOCHONDRIAL"/>
    <property type="match status" value="1"/>
</dbReference>
<evidence type="ECO:0000256" key="2">
    <source>
        <dbReference type="ARBA" id="ARBA00022603"/>
    </source>
</evidence>
<dbReference type="InterPro" id="IPR038375">
    <property type="entry name" value="NDUFAF7_sf"/>
</dbReference>
<dbReference type="GO" id="GO:0005739">
    <property type="term" value="C:mitochondrion"/>
    <property type="evidence" value="ECO:0007669"/>
    <property type="project" value="UniProtKB-SubCell"/>
</dbReference>
<dbReference type="InterPro" id="IPR029063">
    <property type="entry name" value="SAM-dependent_MTases_sf"/>
</dbReference>
<proteinExistence type="predicted"/>
<dbReference type="GO" id="GO:0032259">
    <property type="term" value="P:methylation"/>
    <property type="evidence" value="ECO:0007669"/>
    <property type="project" value="UniProtKB-KW"/>
</dbReference>
<dbReference type="Gene3D" id="3.40.50.12710">
    <property type="match status" value="1"/>
</dbReference>
<dbReference type="GO" id="GO:0035243">
    <property type="term" value="F:protein-arginine omega-N symmetric methyltransferase activity"/>
    <property type="evidence" value="ECO:0007669"/>
    <property type="project" value="TreeGrafter"/>
</dbReference>
<accession>A0A6J6M1F4</accession>